<dbReference type="GO" id="GO:0016491">
    <property type="term" value="F:oxidoreductase activity"/>
    <property type="evidence" value="ECO:0007669"/>
    <property type="project" value="UniProtKB-KW"/>
</dbReference>
<reference evidence="6 7" key="1">
    <citation type="submission" date="2016-05" db="EMBL/GenBank/DDBJ databases">
        <title>Paenibacillus sp. 1ZS3-15 nov., isolated from the rhizosphere soil.</title>
        <authorList>
            <person name="Zhang X.X."/>
            <person name="Zhang J."/>
        </authorList>
    </citation>
    <scope>NUCLEOTIDE SEQUENCE [LARGE SCALE GENOMIC DNA]</scope>
    <source>
        <strain evidence="6 7">1ZS3-15</strain>
    </source>
</reference>
<dbReference type="InterPro" id="IPR050097">
    <property type="entry name" value="Ferredoxin-NADP_redctase_2"/>
</dbReference>
<evidence type="ECO:0000313" key="7">
    <source>
        <dbReference type="Proteomes" id="UP000078454"/>
    </source>
</evidence>
<dbReference type="InterPro" id="IPR036188">
    <property type="entry name" value="FAD/NAD-bd_sf"/>
</dbReference>
<dbReference type="PANTHER" id="PTHR48105">
    <property type="entry name" value="THIOREDOXIN REDUCTASE 1-RELATED-RELATED"/>
    <property type="match status" value="1"/>
</dbReference>
<proteinExistence type="predicted"/>
<dbReference type="PRINTS" id="PR00368">
    <property type="entry name" value="FADPNR"/>
</dbReference>
<comment type="subunit">
    <text evidence="2">Homodimer.</text>
</comment>
<dbReference type="AlphaFoldDB" id="A0A198AKR1"/>
<keyword evidence="4" id="KW-0560">Oxidoreductase</keyword>
<comment type="caution">
    <text evidence="6">The sequence shown here is derived from an EMBL/GenBank/DDBJ whole genome shotgun (WGS) entry which is preliminary data.</text>
</comment>
<organism evidence="6 7">
    <name type="scientific">Paenibacillus oryzisoli</name>
    <dbReference type="NCBI Taxonomy" id="1850517"/>
    <lineage>
        <taxon>Bacteria</taxon>
        <taxon>Bacillati</taxon>
        <taxon>Bacillota</taxon>
        <taxon>Bacilli</taxon>
        <taxon>Bacillales</taxon>
        <taxon>Paenibacillaceae</taxon>
        <taxon>Paenibacillus</taxon>
    </lineage>
</organism>
<evidence type="ECO:0000256" key="3">
    <source>
        <dbReference type="ARBA" id="ARBA00022630"/>
    </source>
</evidence>
<evidence type="ECO:0000313" key="6">
    <source>
        <dbReference type="EMBL" id="OAS21822.1"/>
    </source>
</evidence>
<dbReference type="SUPFAM" id="SSF51905">
    <property type="entry name" value="FAD/NAD(P)-binding domain"/>
    <property type="match status" value="1"/>
</dbReference>
<evidence type="ECO:0000256" key="1">
    <source>
        <dbReference type="ARBA" id="ARBA00001974"/>
    </source>
</evidence>
<name>A0A198AKR1_9BACL</name>
<dbReference type="OrthoDB" id="9806179at2"/>
<keyword evidence="3" id="KW-0285">Flavoprotein</keyword>
<accession>A0A198AKR1</accession>
<keyword evidence="7" id="KW-1185">Reference proteome</keyword>
<protein>
    <submittedName>
        <fullName evidence="6">Thioredoxin reductase</fullName>
    </submittedName>
</protein>
<evidence type="ECO:0000256" key="2">
    <source>
        <dbReference type="ARBA" id="ARBA00011738"/>
    </source>
</evidence>
<dbReference type="Gene3D" id="3.50.50.60">
    <property type="entry name" value="FAD/NAD(P)-binding domain"/>
    <property type="match status" value="2"/>
</dbReference>
<evidence type="ECO:0000256" key="4">
    <source>
        <dbReference type="ARBA" id="ARBA00023002"/>
    </source>
</evidence>
<dbReference type="STRING" id="1850517.A8708_06700"/>
<evidence type="ECO:0000259" key="5">
    <source>
        <dbReference type="Pfam" id="PF07992"/>
    </source>
</evidence>
<dbReference type="InterPro" id="IPR023753">
    <property type="entry name" value="FAD/NAD-binding_dom"/>
</dbReference>
<dbReference type="PRINTS" id="PR00469">
    <property type="entry name" value="PNDRDTASEII"/>
</dbReference>
<feature type="domain" description="FAD/NAD(P)-binding" evidence="5">
    <location>
        <begin position="2"/>
        <end position="285"/>
    </location>
</feature>
<dbReference type="RefSeq" id="WP_068662286.1">
    <property type="nucleotide sequence ID" value="NZ_LYPB01000047.1"/>
</dbReference>
<sequence length="307" mass="32545">MHDVIIVGAGPAGASAAIYTARGNLKTLVIDKAPNTGALAITHKIANYPGVVGEMSGKDLLDTMRDQAKGFGAEFIQTTITDVDVEGETKYVFTADGMFEGKSIIIATGSKGRNRMLPGEENLMGRGVSTCATCDGAFFEGKTVAVIGDSEEALEEAQALNKFTKSIHFVVPRPELQGVYHVPELKDTNILYKTKPLEVLGDKQVQGLRIRTSAGGEEVLDVDGVFVFLSGSKPGTDFLQGQVPLDDDGFMILDSSMQSSVAGVFGAGEVRRTPVKQAVVAAADGAIAAMAVDKFINKRAQLIPQYK</sequence>
<dbReference type="EMBL" id="LYPB01000047">
    <property type="protein sequence ID" value="OAS21822.1"/>
    <property type="molecule type" value="Genomic_DNA"/>
</dbReference>
<dbReference type="Proteomes" id="UP000078454">
    <property type="component" value="Unassembled WGS sequence"/>
</dbReference>
<gene>
    <name evidence="6" type="ORF">A8708_06700</name>
</gene>
<comment type="cofactor">
    <cofactor evidence="1">
        <name>FAD</name>
        <dbReference type="ChEBI" id="CHEBI:57692"/>
    </cofactor>
</comment>
<dbReference type="Pfam" id="PF07992">
    <property type="entry name" value="Pyr_redox_2"/>
    <property type="match status" value="1"/>
</dbReference>